<organism evidence="1 2">
    <name type="scientific">Marininema halotolerans</name>
    <dbReference type="NCBI Taxonomy" id="1155944"/>
    <lineage>
        <taxon>Bacteria</taxon>
        <taxon>Bacillati</taxon>
        <taxon>Bacillota</taxon>
        <taxon>Bacilli</taxon>
        <taxon>Bacillales</taxon>
        <taxon>Thermoactinomycetaceae</taxon>
        <taxon>Marininema</taxon>
    </lineage>
</organism>
<proteinExistence type="predicted"/>
<gene>
    <name evidence="1" type="ORF">SAMN05444972_11288</name>
</gene>
<reference evidence="2" key="1">
    <citation type="submission" date="2016-10" db="EMBL/GenBank/DDBJ databases">
        <authorList>
            <person name="Varghese N."/>
            <person name="Submissions S."/>
        </authorList>
    </citation>
    <scope>NUCLEOTIDE SEQUENCE [LARGE SCALE GENOMIC DNA]</scope>
    <source>
        <strain evidence="2">DSM 45789</strain>
    </source>
</reference>
<dbReference type="EMBL" id="FPAA01000012">
    <property type="protein sequence ID" value="SFS95068.1"/>
    <property type="molecule type" value="Genomic_DNA"/>
</dbReference>
<sequence>MARKILDYAATVPLSVQSGQTLIPTTPARLQLADVGVFIPPSAAGASRVEVTATVGILKNTPASTGLIQFRIFRDGSEIFNELQNTPSPSIPGVQSSVFTFDMVDFNLSQGFHIYSVTVESIINDHSVIGPITFSALAIGTTDSVSNDQVINYQASVPQSVQGVAAPVAIPASPARVQLAGLGVFIPQVNAGNNRVQLKATIGVQSLIGTNQYLFRIFRDGAEIFNTEASMDTTNLKFIGSEFHTIDFDVAAAFHVYSLTVENLTEGDAQVIGPIVFSGIVIGADTQITTNQNNQVLDYNASVPRSVQVTASPLAIPISPARLQLASTGIYIPTTFAGANRVQIQGTIGCLLSGGPMSQSQLLIRIFRDGGEIFNASYPLAFTLTPFYTIPVQTIDFNVSSLFHVYSLTIESTSFVGGAGQVIGPITFSALSIGPID</sequence>
<dbReference type="OrthoDB" id="2922920at2"/>
<dbReference type="Proteomes" id="UP000198660">
    <property type="component" value="Unassembled WGS sequence"/>
</dbReference>
<evidence type="ECO:0000313" key="2">
    <source>
        <dbReference type="Proteomes" id="UP000198660"/>
    </source>
</evidence>
<name>A0A1I6U141_9BACL</name>
<dbReference type="AlphaFoldDB" id="A0A1I6U141"/>
<protein>
    <submittedName>
        <fullName evidence="1">Uncharacterized protein</fullName>
    </submittedName>
</protein>
<keyword evidence="2" id="KW-1185">Reference proteome</keyword>
<dbReference type="RefSeq" id="WP_091838729.1">
    <property type="nucleotide sequence ID" value="NZ_FPAA01000012.1"/>
</dbReference>
<accession>A0A1I6U141</accession>
<evidence type="ECO:0000313" key="1">
    <source>
        <dbReference type="EMBL" id="SFS95068.1"/>
    </source>
</evidence>